<evidence type="ECO:0000313" key="1">
    <source>
        <dbReference type="EMBL" id="KAK3929426.1"/>
    </source>
</evidence>
<organism evidence="1 2">
    <name type="scientific">Frankliniella fusca</name>
    <dbReference type="NCBI Taxonomy" id="407009"/>
    <lineage>
        <taxon>Eukaryota</taxon>
        <taxon>Metazoa</taxon>
        <taxon>Ecdysozoa</taxon>
        <taxon>Arthropoda</taxon>
        <taxon>Hexapoda</taxon>
        <taxon>Insecta</taxon>
        <taxon>Pterygota</taxon>
        <taxon>Neoptera</taxon>
        <taxon>Paraneoptera</taxon>
        <taxon>Thysanoptera</taxon>
        <taxon>Terebrantia</taxon>
        <taxon>Thripoidea</taxon>
        <taxon>Thripidae</taxon>
        <taxon>Frankliniella</taxon>
    </lineage>
</organism>
<dbReference type="EMBL" id="JAHWGI010001401">
    <property type="protein sequence ID" value="KAK3929426.1"/>
    <property type="molecule type" value="Genomic_DNA"/>
</dbReference>
<dbReference type="AlphaFoldDB" id="A0AAE1HYA3"/>
<name>A0AAE1HYA3_9NEOP</name>
<reference evidence="1" key="1">
    <citation type="submission" date="2021-07" db="EMBL/GenBank/DDBJ databases">
        <authorList>
            <person name="Catto M.A."/>
            <person name="Jacobson A."/>
            <person name="Kennedy G."/>
            <person name="Labadie P."/>
            <person name="Hunt B.G."/>
            <person name="Srinivasan R."/>
        </authorList>
    </citation>
    <scope>NUCLEOTIDE SEQUENCE</scope>
    <source>
        <strain evidence="1">PL_HMW_Pooled</strain>
        <tissue evidence="1">Head</tissue>
    </source>
</reference>
<keyword evidence="1" id="KW-0675">Receptor</keyword>
<dbReference type="InterPro" id="IPR023211">
    <property type="entry name" value="DNA_pol_palm_dom_sf"/>
</dbReference>
<keyword evidence="2" id="KW-1185">Reference proteome</keyword>
<dbReference type="SUPFAM" id="SSF56672">
    <property type="entry name" value="DNA/RNA polymerases"/>
    <property type="match status" value="1"/>
</dbReference>
<evidence type="ECO:0000313" key="2">
    <source>
        <dbReference type="Proteomes" id="UP001219518"/>
    </source>
</evidence>
<dbReference type="PANTHER" id="PTHR33568:SF3">
    <property type="entry name" value="DNA-DIRECTED DNA POLYMERASE"/>
    <property type="match status" value="1"/>
</dbReference>
<comment type="caution">
    <text evidence="1">The sequence shown here is derived from an EMBL/GenBank/DDBJ whole genome shotgun (WGS) entry which is preliminary data.</text>
</comment>
<dbReference type="GO" id="GO:0071897">
    <property type="term" value="P:DNA biosynthetic process"/>
    <property type="evidence" value="ECO:0007669"/>
    <property type="project" value="UniProtKB-ARBA"/>
</dbReference>
<dbReference type="PANTHER" id="PTHR33568">
    <property type="entry name" value="DNA POLYMERASE"/>
    <property type="match status" value="1"/>
</dbReference>
<gene>
    <name evidence="1" type="ORF">KUF71_003433</name>
</gene>
<protein>
    <submittedName>
        <fullName evidence="1">KiSS-1 receptor</fullName>
    </submittedName>
</protein>
<reference evidence="1" key="2">
    <citation type="journal article" date="2023" name="BMC Genomics">
        <title>Pest status, molecular evolution, and epigenetic factors derived from the genome assembly of Frankliniella fusca, a thysanopteran phytovirus vector.</title>
        <authorList>
            <person name="Catto M.A."/>
            <person name="Labadie P.E."/>
            <person name="Jacobson A.L."/>
            <person name="Kennedy G.G."/>
            <person name="Srinivasan R."/>
            <person name="Hunt B.G."/>
        </authorList>
    </citation>
    <scope>NUCLEOTIDE SEQUENCE</scope>
    <source>
        <strain evidence="1">PL_HMW_Pooled</strain>
    </source>
</reference>
<dbReference type="Proteomes" id="UP001219518">
    <property type="component" value="Unassembled WGS sequence"/>
</dbReference>
<dbReference type="InterPro" id="IPR043502">
    <property type="entry name" value="DNA/RNA_pol_sf"/>
</dbReference>
<dbReference type="Gene3D" id="3.90.1600.10">
    <property type="entry name" value="Palm domain of DNA polymerase"/>
    <property type="match status" value="1"/>
</dbReference>
<proteinExistence type="predicted"/>
<accession>A0AAE1HYA3</accession>
<sequence>MALKIEASGWPTHCQSDEQKREFVADILKHDGMMARKPALRVNSMPVEDSEVSLPTSSLVHAAFTTCFGRIQLYRYLDLVGKRALYHDTDSVAYISRPGQDDLPLGTHLGDLTDQIEEDWGPGSFITEMVCGGPKNYAMKIAKGGDLNDIQVSIKQQAISPKLFELQ</sequence>